<dbReference type="AlphaFoldDB" id="Q3SDT4"/>
<dbReference type="PANTHER" id="PTHR47977">
    <property type="entry name" value="RAS-RELATED PROTEIN RAB"/>
    <property type="match status" value="1"/>
</dbReference>
<dbReference type="EMBL" id="CR932507">
    <property type="protein sequence ID" value="CAI39274.1"/>
    <property type="molecule type" value="Genomic_DNA"/>
</dbReference>
<dbReference type="eggNOG" id="KOG0087">
    <property type="taxonomic scope" value="Eukaryota"/>
</dbReference>
<dbReference type="PRINTS" id="PR00449">
    <property type="entry name" value="RASTRNSFRMNG"/>
</dbReference>
<dbReference type="PROSITE" id="PS51417">
    <property type="entry name" value="ARF"/>
    <property type="match status" value="1"/>
</dbReference>
<evidence type="ECO:0000256" key="2">
    <source>
        <dbReference type="ARBA" id="ARBA00023134"/>
    </source>
</evidence>
<dbReference type="Proteomes" id="UP000000600">
    <property type="component" value="Unassembled WGS sequence"/>
</dbReference>
<accession>Q3SDT4</accession>
<name>Q3SDT4_PARTE</name>
<dbReference type="InterPro" id="IPR005225">
    <property type="entry name" value="Small_GTP-bd"/>
</dbReference>
<dbReference type="SMART" id="SM00173">
    <property type="entry name" value="RAS"/>
    <property type="match status" value="1"/>
</dbReference>
<dbReference type="GO" id="GO:0003924">
    <property type="term" value="F:GTPase activity"/>
    <property type="evidence" value="ECO:0000318"/>
    <property type="project" value="GO_Central"/>
</dbReference>
<dbReference type="RefSeq" id="XP_001453108.1">
    <property type="nucleotide sequence ID" value="XM_001453071.1"/>
</dbReference>
<reference evidence="4" key="4">
    <citation type="submission" date="2006-03" db="EMBL/GenBank/DDBJ databases">
        <authorList>
            <consortium name="Genoscope"/>
        </authorList>
    </citation>
    <scope>NUCLEOTIDE SEQUENCE</scope>
    <source>
        <strain evidence="4">Stock d4-2</strain>
    </source>
</reference>
<reference evidence="3" key="2">
    <citation type="submission" date="2005-09" db="EMBL/GenBank/DDBJ databases">
        <title>Paramecium tetraurelia small GTP-binding-related protein genes.</title>
        <authorList>
            <person name="Cohen J."/>
        </authorList>
    </citation>
    <scope>NUCLEOTIDE SEQUENCE</scope>
</reference>
<keyword evidence="1" id="KW-0547">Nucleotide-binding</keyword>
<evidence type="ECO:0000313" key="4">
    <source>
        <dbReference type="EMBL" id="CAK85711.1"/>
    </source>
</evidence>
<organism evidence="3">
    <name type="scientific">Paramecium tetraurelia</name>
    <dbReference type="NCBI Taxonomy" id="5888"/>
    <lineage>
        <taxon>Eukaryota</taxon>
        <taxon>Sar</taxon>
        <taxon>Alveolata</taxon>
        <taxon>Ciliophora</taxon>
        <taxon>Intramacronucleata</taxon>
        <taxon>Oligohymenophorea</taxon>
        <taxon>Peniculida</taxon>
        <taxon>Parameciidae</taxon>
        <taxon>Paramecium</taxon>
    </lineage>
</organism>
<gene>
    <name evidence="3" type="primary">drg_B82</name>
    <name evidence="4" type="ORF">GSPATT00019429001</name>
</gene>
<sequence>MEADPFIKIIVVGEQGVGKTCLLNQYCYERFEANSPPTIGCDFTTKVTQTNGQTVRLQLWDIAGQEKYNAVSKLYVRGALGCLIVCDIKDPNSLEETLKWKSIIEENSDQNNIPIMLVQNKCDLASDDEKTSYYQTLQGFAKTNKFFSCIQTSAKEGTGLKQLFTELIQEIIDKGLLVNQQKNFKQSNGGVQLNAAQSSQNQQQKKDKTCC</sequence>
<dbReference type="InterPro" id="IPR027417">
    <property type="entry name" value="P-loop_NTPase"/>
</dbReference>
<dbReference type="KEGG" id="ptm:GSPATT00019429001"/>
<keyword evidence="5" id="KW-1185">Reference proteome</keyword>
<dbReference type="OMA" id="MEADPFI"/>
<evidence type="ECO:0000313" key="5">
    <source>
        <dbReference type="Proteomes" id="UP000000600"/>
    </source>
</evidence>
<dbReference type="InterPro" id="IPR001806">
    <property type="entry name" value="Small_GTPase"/>
</dbReference>
<dbReference type="GeneID" id="5038893"/>
<dbReference type="HOGENOM" id="CLU_041217_10_6_1"/>
<dbReference type="PROSITE" id="PS51419">
    <property type="entry name" value="RAB"/>
    <property type="match status" value="1"/>
</dbReference>
<dbReference type="FunFam" id="3.40.50.300:FF:001800">
    <property type="entry name" value="Rab family GTPase"/>
    <property type="match status" value="1"/>
</dbReference>
<dbReference type="Gene3D" id="3.40.50.300">
    <property type="entry name" value="P-loop containing nucleotide triphosphate hydrolases"/>
    <property type="match status" value="1"/>
</dbReference>
<dbReference type="GO" id="GO:0016192">
    <property type="term" value="P:vesicle-mediated transport"/>
    <property type="evidence" value="ECO:0000318"/>
    <property type="project" value="GO_Central"/>
</dbReference>
<dbReference type="InterPro" id="IPR050227">
    <property type="entry name" value="Rab"/>
</dbReference>
<protein>
    <submittedName>
        <fullName evidence="4">Chromosome undetermined scaffold_60, whole genome shotgun sequence</fullName>
    </submittedName>
    <submittedName>
        <fullName evidence="3">Drg_B82 protein</fullName>
    </submittedName>
</protein>
<evidence type="ECO:0000256" key="1">
    <source>
        <dbReference type="ARBA" id="ARBA00022741"/>
    </source>
</evidence>
<dbReference type="OrthoDB" id="245989at2759"/>
<dbReference type="Pfam" id="PF00071">
    <property type="entry name" value="Ras"/>
    <property type="match status" value="1"/>
</dbReference>
<dbReference type="CDD" id="cd00154">
    <property type="entry name" value="Rab"/>
    <property type="match status" value="1"/>
</dbReference>
<keyword evidence="2" id="KW-0342">GTP-binding</keyword>
<dbReference type="SUPFAM" id="SSF52540">
    <property type="entry name" value="P-loop containing nucleoside triphosphate hydrolases"/>
    <property type="match status" value="1"/>
</dbReference>
<dbReference type="STRING" id="5888.Q3SDT4"/>
<dbReference type="SMART" id="SM00174">
    <property type="entry name" value="RHO"/>
    <property type="match status" value="1"/>
</dbReference>
<evidence type="ECO:0000313" key="3">
    <source>
        <dbReference type="EMBL" id="CAI39274.1"/>
    </source>
</evidence>
<dbReference type="SMART" id="SM00175">
    <property type="entry name" value="RAB"/>
    <property type="match status" value="1"/>
</dbReference>
<dbReference type="GO" id="GO:0005525">
    <property type="term" value="F:GTP binding"/>
    <property type="evidence" value="ECO:0000318"/>
    <property type="project" value="GO_Central"/>
</dbReference>
<dbReference type="InParanoid" id="Q3SDT4"/>
<dbReference type="NCBIfam" id="TIGR00231">
    <property type="entry name" value="small_GTP"/>
    <property type="match status" value="1"/>
</dbReference>
<reference evidence="4 5" key="3">
    <citation type="journal article" date="2006" name="Nature">
        <title>Global trends of whole-genome duplications revealed by the ciliate Paramecium tetraurelia.</title>
        <authorList>
            <consortium name="Genoscope"/>
            <person name="Aury J.-M."/>
            <person name="Jaillon O."/>
            <person name="Duret L."/>
            <person name="Noel B."/>
            <person name="Jubin C."/>
            <person name="Porcel B.M."/>
            <person name="Segurens B."/>
            <person name="Daubin V."/>
            <person name="Anthouard V."/>
            <person name="Aiach N."/>
            <person name="Arnaiz O."/>
            <person name="Billaut A."/>
            <person name="Beisson J."/>
            <person name="Blanc I."/>
            <person name="Bouhouche K."/>
            <person name="Camara F."/>
            <person name="Duharcourt S."/>
            <person name="Guigo R."/>
            <person name="Gogendeau D."/>
            <person name="Katinka M."/>
            <person name="Keller A.-M."/>
            <person name="Kissmehl R."/>
            <person name="Klotz C."/>
            <person name="Koll F."/>
            <person name="Le Moue A."/>
            <person name="Lepere C."/>
            <person name="Malinsky S."/>
            <person name="Nowacki M."/>
            <person name="Nowak J.K."/>
            <person name="Plattner H."/>
            <person name="Poulain J."/>
            <person name="Ruiz F."/>
            <person name="Serrano V."/>
            <person name="Zagulski M."/>
            <person name="Dessen P."/>
            <person name="Betermier M."/>
            <person name="Weissenbach J."/>
            <person name="Scarpelli C."/>
            <person name="Schachter V."/>
            <person name="Sperling L."/>
            <person name="Meyer E."/>
            <person name="Cohen J."/>
            <person name="Wincker P."/>
        </authorList>
    </citation>
    <scope>NUCLEOTIDE SEQUENCE [LARGE SCALE GENOMIC DNA]</scope>
    <source>
        <strain evidence="4 5">Stock d4-2</strain>
    </source>
</reference>
<dbReference type="EMBL" id="CT868541">
    <property type="protein sequence ID" value="CAK85711.1"/>
    <property type="molecule type" value="Genomic_DNA"/>
</dbReference>
<dbReference type="PROSITE" id="PS51420">
    <property type="entry name" value="RHO"/>
    <property type="match status" value="1"/>
</dbReference>
<dbReference type="PROSITE" id="PS51421">
    <property type="entry name" value="RAS"/>
    <property type="match status" value="1"/>
</dbReference>
<reference evidence="3" key="1">
    <citation type="submission" date="2005-01" db="EMBL/GenBank/DDBJ databases">
        <authorList>
            <person name="Genoscope"/>
        </authorList>
    </citation>
    <scope>NUCLEOTIDE SEQUENCE</scope>
</reference>
<proteinExistence type="predicted"/>